<keyword evidence="3" id="KW-0649">Protein kinase inhibitor</keyword>
<feature type="region of interest" description="Disordered" evidence="2">
    <location>
        <begin position="131"/>
        <end position="156"/>
    </location>
</feature>
<evidence type="ECO:0000256" key="2">
    <source>
        <dbReference type="SAM" id="MobiDB-lite"/>
    </source>
</evidence>
<evidence type="ECO:0000313" key="4">
    <source>
        <dbReference type="Proteomes" id="UP001595847"/>
    </source>
</evidence>
<reference evidence="4" key="1">
    <citation type="journal article" date="2019" name="Int. J. Syst. Evol. Microbiol.">
        <title>The Global Catalogue of Microorganisms (GCM) 10K type strain sequencing project: providing services to taxonomists for standard genome sequencing and annotation.</title>
        <authorList>
            <consortium name="The Broad Institute Genomics Platform"/>
            <consortium name="The Broad Institute Genome Sequencing Center for Infectious Disease"/>
            <person name="Wu L."/>
            <person name="Ma J."/>
        </authorList>
    </citation>
    <scope>NUCLEOTIDE SEQUENCE [LARGE SCALE GENOMIC DNA]</scope>
    <source>
        <strain evidence="4">TBRC 1826</strain>
    </source>
</reference>
<dbReference type="SUPFAM" id="SSF49777">
    <property type="entry name" value="PEBP-like"/>
    <property type="match status" value="1"/>
</dbReference>
<dbReference type="Gene3D" id="3.90.280.10">
    <property type="entry name" value="PEBP-like"/>
    <property type="match status" value="1"/>
</dbReference>
<evidence type="ECO:0000313" key="3">
    <source>
        <dbReference type="EMBL" id="MFC3997749.1"/>
    </source>
</evidence>
<dbReference type="InterPro" id="IPR005247">
    <property type="entry name" value="YbhB_YbcL/LppC-like"/>
</dbReference>
<dbReference type="InterPro" id="IPR008914">
    <property type="entry name" value="PEBP"/>
</dbReference>
<dbReference type="EMBL" id="JBHSBH010000011">
    <property type="protein sequence ID" value="MFC3997749.1"/>
    <property type="molecule type" value="Genomic_DNA"/>
</dbReference>
<feature type="region of interest" description="Disordered" evidence="2">
    <location>
        <begin position="1"/>
        <end position="23"/>
    </location>
</feature>
<feature type="compositionally biased region" description="Polar residues" evidence="2">
    <location>
        <begin position="131"/>
        <end position="144"/>
    </location>
</feature>
<dbReference type="PANTHER" id="PTHR30289">
    <property type="entry name" value="UNCHARACTERIZED PROTEIN YBCL-RELATED"/>
    <property type="match status" value="1"/>
</dbReference>
<dbReference type="InterPro" id="IPR036610">
    <property type="entry name" value="PEBP-like_sf"/>
</dbReference>
<keyword evidence="4" id="KW-1185">Reference proteome</keyword>
<dbReference type="NCBIfam" id="TIGR00481">
    <property type="entry name" value="YbhB/YbcL family Raf kinase inhibitor-like protein"/>
    <property type="match status" value="1"/>
</dbReference>
<comment type="caution">
    <text evidence="3">The sequence shown here is derived from an EMBL/GenBank/DDBJ whole genome shotgun (WGS) entry which is preliminary data.</text>
</comment>
<protein>
    <submittedName>
        <fullName evidence="3">YbhB/YbcL family Raf kinase inhibitor-like protein</fullName>
    </submittedName>
</protein>
<accession>A0ABV8FNM4</accession>
<sequence>MFSVERHRSSGSRRGAVSPGARARVRTASSGAGAAVLLAAATGCVSLPSGTDAELSPDINVTSTMMQEGEPLPDAYTCKGEGLSPTLQWSGLPSGEGIASLAVVVDAPDDATVFWVIYGLDPQTTEIRQNTVPQPGRQGLNSAGTADFEPPCPEDGHPHRYRFSLYALNGEIDLPEDAPLDDSLQAIADRSIARGALTTTSE</sequence>
<name>A0ABV8FNM4_9ACTN</name>
<dbReference type="Proteomes" id="UP001595847">
    <property type="component" value="Unassembled WGS sequence"/>
</dbReference>
<dbReference type="PANTHER" id="PTHR30289:SF1">
    <property type="entry name" value="PEBP (PHOSPHATIDYLETHANOLAMINE-BINDING PROTEIN) FAMILY PROTEIN"/>
    <property type="match status" value="1"/>
</dbReference>
<evidence type="ECO:0000256" key="1">
    <source>
        <dbReference type="ARBA" id="ARBA00007120"/>
    </source>
</evidence>
<dbReference type="Pfam" id="PF01161">
    <property type="entry name" value="PBP"/>
    <property type="match status" value="1"/>
</dbReference>
<dbReference type="RefSeq" id="WP_378534981.1">
    <property type="nucleotide sequence ID" value="NZ_JBHSBH010000011.1"/>
</dbReference>
<dbReference type="CDD" id="cd00865">
    <property type="entry name" value="PEBP_bact_arch"/>
    <property type="match status" value="1"/>
</dbReference>
<gene>
    <name evidence="3" type="ORF">ACFOVU_17580</name>
</gene>
<comment type="similarity">
    <text evidence="1">Belongs to the UPF0098 family.</text>
</comment>
<proteinExistence type="inferred from homology"/>
<dbReference type="GO" id="GO:0004860">
    <property type="term" value="F:protein kinase inhibitor activity"/>
    <property type="evidence" value="ECO:0007669"/>
    <property type="project" value="UniProtKB-KW"/>
</dbReference>
<organism evidence="3 4">
    <name type="scientific">Nocardiopsis sediminis</name>
    <dbReference type="NCBI Taxonomy" id="1778267"/>
    <lineage>
        <taxon>Bacteria</taxon>
        <taxon>Bacillati</taxon>
        <taxon>Actinomycetota</taxon>
        <taxon>Actinomycetes</taxon>
        <taxon>Streptosporangiales</taxon>
        <taxon>Nocardiopsidaceae</taxon>
        <taxon>Nocardiopsis</taxon>
    </lineage>
</organism>